<dbReference type="PANTHER" id="PTHR10430">
    <property type="entry name" value="PEROXIREDOXIN"/>
    <property type="match status" value="1"/>
</dbReference>
<keyword evidence="2 3" id="KW-0560">Oxidoreductase</keyword>
<dbReference type="PANTHER" id="PTHR10430:SF16">
    <property type="entry name" value="PEROXIREDOXIN-5, MITOCHONDRIAL"/>
    <property type="match status" value="1"/>
</dbReference>
<protein>
    <recommendedName>
        <fullName evidence="3">Glutathione-dependent peroxiredoxin</fullName>
        <ecNumber evidence="3">1.11.1.27</ecNumber>
    </recommendedName>
</protein>
<dbReference type="PROSITE" id="PS51352">
    <property type="entry name" value="THIOREDOXIN_2"/>
    <property type="match status" value="1"/>
</dbReference>
<proteinExistence type="inferred from homology"/>
<dbReference type="InterPro" id="IPR037944">
    <property type="entry name" value="PRX5-like"/>
</dbReference>
<evidence type="ECO:0000313" key="5">
    <source>
        <dbReference type="EMBL" id="GAA4552959.1"/>
    </source>
</evidence>
<sequence length="160" mass="16452">MPLSAGDSLPDVTLTTLRDGAPTPVQSADVLGKGTVVLFGVPGAFTPGCSERHFPTYTLRADELKAKGVDTVACVSVNDAFVMGAWGDALGSGDILMLGDGNGDLAEAMDLVLDGTGMGLGLRNQRYAAVLKDGVVENLWVEASPGDVTVSSAEEVLKNL</sequence>
<dbReference type="SUPFAM" id="SSF52833">
    <property type="entry name" value="Thioredoxin-like"/>
    <property type="match status" value="1"/>
</dbReference>
<evidence type="ECO:0000256" key="1">
    <source>
        <dbReference type="ARBA" id="ARBA00022559"/>
    </source>
</evidence>
<dbReference type="RefSeq" id="WP_345422710.1">
    <property type="nucleotide sequence ID" value="NZ_BAABGT010000075.1"/>
</dbReference>
<comment type="function">
    <text evidence="3">Thiol-specific peroxidase that catalyzes the reduction of hydrogen peroxide and organic hydroperoxides to water and alcohols, respectively. Plays a role in cell protection against oxidative stress by detoxifying peroxides.</text>
</comment>
<dbReference type="EC" id="1.11.1.27" evidence="3"/>
<comment type="catalytic activity">
    <reaction evidence="3">
        <text>a hydroperoxide + 2 glutathione = an alcohol + glutathione disulfide + H2O</text>
        <dbReference type="Rhea" id="RHEA:62632"/>
        <dbReference type="ChEBI" id="CHEBI:15377"/>
        <dbReference type="ChEBI" id="CHEBI:30879"/>
        <dbReference type="ChEBI" id="CHEBI:35924"/>
        <dbReference type="ChEBI" id="CHEBI:57925"/>
        <dbReference type="ChEBI" id="CHEBI:58297"/>
        <dbReference type="EC" id="1.11.1.27"/>
    </reaction>
</comment>
<keyword evidence="3" id="KW-0049">Antioxidant</keyword>
<name>A0ABP8RYC3_9PSEU</name>
<dbReference type="Proteomes" id="UP001501598">
    <property type="component" value="Unassembled WGS sequence"/>
</dbReference>
<dbReference type="Pfam" id="PF08534">
    <property type="entry name" value="Redoxin"/>
    <property type="match status" value="1"/>
</dbReference>
<dbReference type="InterPro" id="IPR013740">
    <property type="entry name" value="Redoxin"/>
</dbReference>
<keyword evidence="6" id="KW-1185">Reference proteome</keyword>
<dbReference type="CDD" id="cd03013">
    <property type="entry name" value="PRX5_like"/>
    <property type="match status" value="1"/>
</dbReference>
<comment type="similarity">
    <text evidence="3">Belongs to the peroxiredoxin family. Prx5 subfamily.</text>
</comment>
<dbReference type="InterPro" id="IPR036249">
    <property type="entry name" value="Thioredoxin-like_sf"/>
</dbReference>
<keyword evidence="1 3" id="KW-0575">Peroxidase</keyword>
<feature type="domain" description="Thioredoxin" evidence="4">
    <location>
        <begin position="3"/>
        <end position="160"/>
    </location>
</feature>
<evidence type="ECO:0000256" key="3">
    <source>
        <dbReference type="RuleBase" id="RU366011"/>
    </source>
</evidence>
<dbReference type="Gene3D" id="3.40.30.10">
    <property type="entry name" value="Glutaredoxin"/>
    <property type="match status" value="1"/>
</dbReference>
<dbReference type="InterPro" id="IPR013766">
    <property type="entry name" value="Thioredoxin_domain"/>
</dbReference>
<accession>A0ABP8RYC3</accession>
<reference evidence="6" key="1">
    <citation type="journal article" date="2019" name="Int. J. Syst. Evol. Microbiol.">
        <title>The Global Catalogue of Microorganisms (GCM) 10K type strain sequencing project: providing services to taxonomists for standard genome sequencing and annotation.</title>
        <authorList>
            <consortium name="The Broad Institute Genomics Platform"/>
            <consortium name="The Broad Institute Genome Sequencing Center for Infectious Disease"/>
            <person name="Wu L."/>
            <person name="Ma J."/>
        </authorList>
    </citation>
    <scope>NUCLEOTIDE SEQUENCE [LARGE SCALE GENOMIC DNA]</scope>
    <source>
        <strain evidence="6">JCM 17906</strain>
    </source>
</reference>
<keyword evidence="3" id="KW-0676">Redox-active center</keyword>
<dbReference type="EMBL" id="BAABGT010000075">
    <property type="protein sequence ID" value="GAA4552959.1"/>
    <property type="molecule type" value="Genomic_DNA"/>
</dbReference>
<gene>
    <name evidence="5" type="ORF">GCM10023175_47740</name>
</gene>
<evidence type="ECO:0000259" key="4">
    <source>
        <dbReference type="PROSITE" id="PS51352"/>
    </source>
</evidence>
<organism evidence="5 6">
    <name type="scientific">Pseudonocardia xishanensis</name>
    <dbReference type="NCBI Taxonomy" id="630995"/>
    <lineage>
        <taxon>Bacteria</taxon>
        <taxon>Bacillati</taxon>
        <taxon>Actinomycetota</taxon>
        <taxon>Actinomycetes</taxon>
        <taxon>Pseudonocardiales</taxon>
        <taxon>Pseudonocardiaceae</taxon>
        <taxon>Pseudonocardia</taxon>
    </lineage>
</organism>
<evidence type="ECO:0000256" key="2">
    <source>
        <dbReference type="ARBA" id="ARBA00023002"/>
    </source>
</evidence>
<comment type="caution">
    <text evidence="5">The sequence shown here is derived from an EMBL/GenBank/DDBJ whole genome shotgun (WGS) entry which is preliminary data.</text>
</comment>
<evidence type="ECO:0000313" key="6">
    <source>
        <dbReference type="Proteomes" id="UP001501598"/>
    </source>
</evidence>